<dbReference type="PANTHER" id="PTHR10267:SF0">
    <property type="entry name" value="DNA POLYMERASE SUBUNIT GAMMA-1"/>
    <property type="match status" value="1"/>
</dbReference>
<keyword evidence="2" id="KW-0808">Transferase</keyword>
<dbReference type="CTD" id="8205"/>
<dbReference type="OMA" id="AMHITNL"/>
<evidence type="ECO:0000256" key="1">
    <source>
        <dbReference type="ARBA" id="ARBA00012417"/>
    </source>
</evidence>
<evidence type="ECO:0000259" key="6">
    <source>
        <dbReference type="SMART" id="SM00482"/>
    </source>
</evidence>
<dbReference type="GeneID" id="108669361"/>
<dbReference type="SUPFAM" id="SSF56672">
    <property type="entry name" value="DNA/RNA polymerases"/>
    <property type="match status" value="1"/>
</dbReference>
<dbReference type="FunFam" id="3.30.420.390:FF:000001">
    <property type="entry name" value="DNA polymerase gamma, catalytic subunit"/>
    <property type="match status" value="1"/>
</dbReference>
<dbReference type="InterPro" id="IPR001098">
    <property type="entry name" value="DNA-dir_DNA_pol_A_palm_dom"/>
</dbReference>
<feature type="domain" description="DNA-directed DNA polymerase family A palm" evidence="6">
    <location>
        <begin position="804"/>
        <end position="1079"/>
    </location>
</feature>
<sequence length="1169" mass="132604">MLKLGNSYHMWKNMKITRGHVSFCSEFCIDSSFYFGIISRKVHLASVDKEQQYAPKTLNSKSIDEVDSERRHNSIGIQMLSKNLFEQIFNNSCSSTSEETDEADLSQCIQHLTAQKLWGKKNTENQDVVLKLPKLLGDDLNSHFVSIATEQVKPYKELLHKLTRQKLPKAPVKFSFSQGWTKYYPDGSSISVDAPECDAFVFDVEVCVNNGNQPTLASAVSDKYWYSWCSHELINSNNSNMKSSKFLSSASVVDNERKILNYNSEVSEENEECSDEMTAPQTKGCELKLDDLIPFGGSNPSRSDNQKPRIIVGHNVSYDRIRIREQYHVPDYPLRFVDTMSLHIAVSGLVQEQRAMIMKNSVATKKVHLPWMSVGTVNNLNDVYKFYCKKKELKKSTRDVFVKGTLDDIREDFQNLMAYCALDVQATHEVLINLLPLFYERCPHPVSFAGMLEMGSSYLPINQSWNKYIENADKQYFIMQTALTKKLGERAVDALKLRDGKYKKDPWLWNLDWTVMTKLKKKGKSTPNWYVKLCKTSGDREGTPEPGNMSTSLRVVPKLLRLTWKGYPLHHEKDYGWGYLRPKYASYKHYLAAIDELENNSSQSDENLSEIEFPYEEFYNVCPVKTPIPGGSVIDELLETQEDWEQLLYGTPRGTKLKISAKSKSLEVSEDHPIDIGINGVEFIRLPHKNGPGHNVGNPLAKDFLNKIEDGTLSSQIKEVAELVLRTTKSISYWRNARDRILNQNTVWLDNNHLPECSLSSDEFNPEAKYGAVLPQVVVCGTVTRRAVEKTWLTASNARADRIGSELKAMITAPPGYHFVGADVDSQELWIAALLGDSYFSGVHGSTAMSWMTLQGTKSEGTDLHSKTAITAHITRDQAKVINYGRIYGAGLKFLQTLLMQFNPSLTPSIARQRAEDIMAATKGEKGWRLNDEARQTVLTLLGEDVRDKAFSKKEINALLRRLMKEHQHYASFANITQSPAVWTNGSESFTFNCLEDIVRRERPVSPVLGAAISKPLEPYYAGNQYMTSRMNWVVQSSAVDYLHLMTVCMKWLAQRYNINMRFSISIHDEVRYLVASEDRYRAALALQITNLLTRCLFALRVGMPDLPLAVAFFSSVDIDKVLRKDPLDSCVTPSNPDGLEKTYGIKPGEALTIYQLLKIIRSLGDEER</sequence>
<dbReference type="RefSeq" id="XP_018012163.1">
    <property type="nucleotide sequence ID" value="XM_018156674.2"/>
</dbReference>
<dbReference type="InterPro" id="IPR012337">
    <property type="entry name" value="RNaseH-like_sf"/>
</dbReference>
<dbReference type="PANTHER" id="PTHR10267">
    <property type="entry name" value="DNA POLYMERASE SUBUNIT GAMMA-1"/>
    <property type="match status" value="1"/>
</dbReference>
<dbReference type="Gene3D" id="3.30.420.390">
    <property type="match status" value="2"/>
</dbReference>
<dbReference type="InterPro" id="IPR019760">
    <property type="entry name" value="DNA-dir_DNA_pol_A_CS"/>
</dbReference>
<dbReference type="GO" id="GO:0008408">
    <property type="term" value="F:3'-5' exonuclease activity"/>
    <property type="evidence" value="ECO:0007669"/>
    <property type="project" value="TreeGrafter"/>
</dbReference>
<dbReference type="SMART" id="SM00482">
    <property type="entry name" value="POLAc"/>
    <property type="match status" value="1"/>
</dbReference>
<evidence type="ECO:0000256" key="3">
    <source>
        <dbReference type="ARBA" id="ARBA00022695"/>
    </source>
</evidence>
<protein>
    <recommendedName>
        <fullName evidence="1">DNA-directed DNA polymerase</fullName>
        <ecNumber evidence="1">2.7.7.7</ecNumber>
    </recommendedName>
    <alternativeName>
        <fullName evidence="5">Mitochondrial DNA polymerase catalytic subunit</fullName>
    </alternativeName>
</protein>
<gene>
    <name evidence="8" type="primary">LOC108669361</name>
</gene>
<evidence type="ECO:0000313" key="8">
    <source>
        <dbReference type="RefSeq" id="XP_018012163.1"/>
    </source>
</evidence>
<reference evidence="8" key="1">
    <citation type="submission" date="2025-08" db="UniProtKB">
        <authorList>
            <consortium name="RefSeq"/>
        </authorList>
    </citation>
    <scope>IDENTIFICATION</scope>
    <source>
        <tissue evidence="8">Whole organism</tissue>
    </source>
</reference>
<dbReference type="Gene3D" id="1.10.150.20">
    <property type="entry name" value="5' to 3' exonuclease, C-terminal subdomain"/>
    <property type="match status" value="1"/>
</dbReference>
<dbReference type="SUPFAM" id="SSF53098">
    <property type="entry name" value="Ribonuclease H-like"/>
    <property type="match status" value="1"/>
</dbReference>
<dbReference type="KEGG" id="hazt:108669361"/>
<dbReference type="OrthoDB" id="5588663at2759"/>
<dbReference type="PROSITE" id="PS00447">
    <property type="entry name" value="DNA_POLYMERASE_A"/>
    <property type="match status" value="1"/>
</dbReference>
<keyword evidence="4" id="KW-0239">DNA-directed DNA polymerase</keyword>
<dbReference type="GO" id="GO:0003887">
    <property type="term" value="F:DNA-directed DNA polymerase activity"/>
    <property type="evidence" value="ECO:0007669"/>
    <property type="project" value="UniProtKB-KW"/>
</dbReference>
<dbReference type="Gene3D" id="3.30.70.370">
    <property type="match status" value="1"/>
</dbReference>
<dbReference type="InterPro" id="IPR043502">
    <property type="entry name" value="DNA/RNA_pol_sf"/>
</dbReference>
<evidence type="ECO:0000256" key="5">
    <source>
        <dbReference type="ARBA" id="ARBA00031966"/>
    </source>
</evidence>
<dbReference type="GO" id="GO:0003677">
    <property type="term" value="F:DNA binding"/>
    <property type="evidence" value="ECO:0007669"/>
    <property type="project" value="InterPro"/>
</dbReference>
<dbReference type="EC" id="2.7.7.7" evidence="1"/>
<keyword evidence="3" id="KW-0548">Nucleotidyltransferase</keyword>
<evidence type="ECO:0000256" key="2">
    <source>
        <dbReference type="ARBA" id="ARBA00022679"/>
    </source>
</evidence>
<dbReference type="InterPro" id="IPR002297">
    <property type="entry name" value="DNA-dir_DNA_pol_A_mt"/>
</dbReference>
<accession>A0A8B7NEW8</accession>
<name>A0A8B7NEW8_HYAAZ</name>
<dbReference type="AlphaFoldDB" id="A0A8B7NEW8"/>
<keyword evidence="7" id="KW-1185">Reference proteome</keyword>
<evidence type="ECO:0000313" key="7">
    <source>
        <dbReference type="Proteomes" id="UP000694843"/>
    </source>
</evidence>
<proteinExistence type="predicted"/>
<organism evidence="7 8">
    <name type="scientific">Hyalella azteca</name>
    <name type="common">Amphipod</name>
    <dbReference type="NCBI Taxonomy" id="294128"/>
    <lineage>
        <taxon>Eukaryota</taxon>
        <taxon>Metazoa</taxon>
        <taxon>Ecdysozoa</taxon>
        <taxon>Arthropoda</taxon>
        <taxon>Crustacea</taxon>
        <taxon>Multicrustacea</taxon>
        <taxon>Malacostraca</taxon>
        <taxon>Eumalacostraca</taxon>
        <taxon>Peracarida</taxon>
        <taxon>Amphipoda</taxon>
        <taxon>Senticaudata</taxon>
        <taxon>Talitrida</taxon>
        <taxon>Talitroidea</taxon>
        <taxon>Hyalellidae</taxon>
        <taxon>Hyalella</taxon>
    </lineage>
</organism>
<dbReference type="GO" id="GO:0006264">
    <property type="term" value="P:mitochondrial DNA replication"/>
    <property type="evidence" value="ECO:0007669"/>
    <property type="project" value="TreeGrafter"/>
</dbReference>
<dbReference type="Pfam" id="PF18136">
    <property type="entry name" value="DNApol_Exo"/>
    <property type="match status" value="1"/>
</dbReference>
<dbReference type="Proteomes" id="UP000694843">
    <property type="component" value="Unplaced"/>
</dbReference>
<dbReference type="GO" id="GO:0005760">
    <property type="term" value="C:gamma DNA polymerase complex"/>
    <property type="evidence" value="ECO:0007669"/>
    <property type="project" value="InterPro"/>
</dbReference>
<dbReference type="PRINTS" id="PR00867">
    <property type="entry name" value="DNAPOLG"/>
</dbReference>
<dbReference type="InterPro" id="IPR041336">
    <property type="entry name" value="DNApol_Exo"/>
</dbReference>
<evidence type="ECO:0000256" key="4">
    <source>
        <dbReference type="ARBA" id="ARBA00022932"/>
    </source>
</evidence>